<name>A0A3N9UIU3_9BACI</name>
<accession>A0A3N9UIU3</accession>
<dbReference type="OrthoDB" id="2677727at2"/>
<dbReference type="EMBL" id="RRCT01000002">
    <property type="protein sequence ID" value="RQW75901.1"/>
    <property type="molecule type" value="Genomic_DNA"/>
</dbReference>
<dbReference type="AlphaFoldDB" id="A0A3N9UIU3"/>
<protein>
    <recommendedName>
        <fullName evidence="1">Actin-like protein N-terminal domain-containing protein</fullName>
    </recommendedName>
</protein>
<dbReference type="InterPro" id="IPR043129">
    <property type="entry name" value="ATPase_NBD"/>
</dbReference>
<gene>
    <name evidence="2" type="ORF">EBB45_04605</name>
</gene>
<evidence type="ECO:0000313" key="3">
    <source>
        <dbReference type="Proteomes" id="UP000274033"/>
    </source>
</evidence>
<feature type="domain" description="Actin-like protein N-terminal" evidence="1">
    <location>
        <begin position="7"/>
        <end position="154"/>
    </location>
</feature>
<comment type="caution">
    <text evidence="2">The sequence shown here is derived from an EMBL/GenBank/DDBJ whole genome shotgun (WGS) entry which is preliminary data.</text>
</comment>
<dbReference type="Proteomes" id="UP000274033">
    <property type="component" value="Unassembled WGS sequence"/>
</dbReference>
<dbReference type="SUPFAM" id="SSF53067">
    <property type="entry name" value="Actin-like ATPase domain"/>
    <property type="match status" value="1"/>
</dbReference>
<dbReference type="InterPro" id="IPR040607">
    <property type="entry name" value="ALP_N"/>
</dbReference>
<sequence length="286" mass="32067">MDKLILGIDAGNYKAKVAGVHGVDTFRTNICDWFERDVEETFGQDDMEFEIDGRKGYAGTIAIYENEFGTGATYGDTKAHEDSKIRILLAIYRYITKYSLDISSIYVVVGQPIVMHKAGEKIKIIDMIIGEHDFTVNRQRIKFEIKDAKVAMEGSAAFWSNPSMHSAKIIDIGSGTVNMATVFEKHYIHHTSGTMSVGMETLKNQKDLDAVARAIYQHATKLKWKKDSEVYVCGGVTDTILPYIQKQFPNAQAVQPKLRREYDFMTVPATFANAVGFYTLGKGAFK</sequence>
<reference evidence="2 3" key="1">
    <citation type="journal article" date="2013" name="J. Microbiol.">
        <title>Lysinibacillus chungkukjangi sp. nov., isolated from Chungkukjang, Korean fermented soybean food.</title>
        <authorList>
            <person name="Kim S.J."/>
            <person name="Jang Y.H."/>
            <person name="Hamada M."/>
            <person name="Ahn J.H."/>
            <person name="Weon H.Y."/>
            <person name="Suzuki K."/>
            <person name="Whang K.S."/>
            <person name="Kwon S.W."/>
        </authorList>
    </citation>
    <scope>NUCLEOTIDE SEQUENCE [LARGE SCALE GENOMIC DNA]</scope>
    <source>
        <strain evidence="2 3">MCCC 1A12701</strain>
    </source>
</reference>
<dbReference type="Pfam" id="PF17989">
    <property type="entry name" value="ALP_N"/>
    <property type="match status" value="1"/>
</dbReference>
<keyword evidence="3" id="KW-1185">Reference proteome</keyword>
<dbReference type="CDD" id="cd10227">
    <property type="entry name" value="ASKHA_NBD_ParM-like"/>
    <property type="match status" value="1"/>
</dbReference>
<evidence type="ECO:0000313" key="2">
    <source>
        <dbReference type="EMBL" id="RQW75901.1"/>
    </source>
</evidence>
<dbReference type="Gene3D" id="3.30.420.40">
    <property type="match status" value="1"/>
</dbReference>
<proteinExistence type="predicted"/>
<organism evidence="2 3">
    <name type="scientific">Lysinibacillus composti</name>
    <dbReference type="NCBI Taxonomy" id="720633"/>
    <lineage>
        <taxon>Bacteria</taxon>
        <taxon>Bacillati</taxon>
        <taxon>Bacillota</taxon>
        <taxon>Bacilli</taxon>
        <taxon>Bacillales</taxon>
        <taxon>Bacillaceae</taxon>
        <taxon>Lysinibacillus</taxon>
    </lineage>
</organism>
<evidence type="ECO:0000259" key="1">
    <source>
        <dbReference type="Pfam" id="PF17989"/>
    </source>
</evidence>
<dbReference type="RefSeq" id="WP_124763106.1">
    <property type="nucleotide sequence ID" value="NZ_JAFBDY010000002.1"/>
</dbReference>